<keyword evidence="6" id="KW-0808">Transferase</keyword>
<dbReference type="PANTHER" id="PTHR43847">
    <property type="entry name" value="BLL3993 PROTEIN"/>
    <property type="match status" value="1"/>
</dbReference>
<accession>A0ABV6YW57</accession>
<feature type="transmembrane region" description="Helical" evidence="5">
    <location>
        <begin position="12"/>
        <end position="34"/>
    </location>
</feature>
<evidence type="ECO:0000256" key="3">
    <source>
        <dbReference type="ARBA" id="ARBA00022989"/>
    </source>
</evidence>
<proteinExistence type="predicted"/>
<comment type="caution">
    <text evidence="6">The sequence shown here is derived from an EMBL/GenBank/DDBJ whole genome shotgun (WGS) entry which is preliminary data.</text>
</comment>
<evidence type="ECO:0000313" key="6">
    <source>
        <dbReference type="EMBL" id="MFC1850447.1"/>
    </source>
</evidence>
<evidence type="ECO:0000256" key="2">
    <source>
        <dbReference type="ARBA" id="ARBA00022692"/>
    </source>
</evidence>
<evidence type="ECO:0000256" key="4">
    <source>
        <dbReference type="ARBA" id="ARBA00023136"/>
    </source>
</evidence>
<dbReference type="InterPro" id="IPR052527">
    <property type="entry name" value="Metal_cation-efflux_comp"/>
</dbReference>
<dbReference type="Gene3D" id="1.20.120.1630">
    <property type="match status" value="1"/>
</dbReference>
<dbReference type="GO" id="GO:0004671">
    <property type="term" value="F:protein C-terminal S-isoprenylcysteine carboxyl O-methyltransferase activity"/>
    <property type="evidence" value="ECO:0007669"/>
    <property type="project" value="UniProtKB-EC"/>
</dbReference>
<organism evidence="6 7">
    <name type="scientific">candidate division CSSED10-310 bacterium</name>
    <dbReference type="NCBI Taxonomy" id="2855610"/>
    <lineage>
        <taxon>Bacteria</taxon>
        <taxon>Bacteria division CSSED10-310</taxon>
    </lineage>
</organism>
<feature type="transmembrane region" description="Helical" evidence="5">
    <location>
        <begin position="40"/>
        <end position="60"/>
    </location>
</feature>
<evidence type="ECO:0000256" key="1">
    <source>
        <dbReference type="ARBA" id="ARBA00004127"/>
    </source>
</evidence>
<dbReference type="EC" id="2.1.1.100" evidence="6"/>
<protein>
    <submittedName>
        <fullName evidence="6">Methyltransferase family protein</fullName>
        <ecNumber evidence="6">2.1.1.100</ecNumber>
        <ecNumber evidence="6">2.1.1.334</ecNumber>
    </submittedName>
</protein>
<keyword evidence="6" id="KW-0489">Methyltransferase</keyword>
<sequence>MPQNLTSSSLKRISNTFLFLFVQAYFFFYAAGHVALPRAWLYFGLVFFVVGINVTLLAIFKPKLLNQRGATKNAEKSWDRWFFRLIPPCVIALSIISGLDIGRYHWSEIPAPFTLIGVIFIVLSAVLMNWAMLKNPHFEVIIRIQHERDHQVIQEGPYRYLRHPGYTSAILLYSSCPFIIGSVWAFIPVTMLILLYCFRTSLEDRLLQQELPGYSDYVEKVRYRLFPGLW</sequence>
<dbReference type="EMBL" id="JBHPBY010000099">
    <property type="protein sequence ID" value="MFC1850447.1"/>
    <property type="molecule type" value="Genomic_DNA"/>
</dbReference>
<dbReference type="Pfam" id="PF04191">
    <property type="entry name" value="PEMT"/>
    <property type="match status" value="1"/>
</dbReference>
<feature type="transmembrane region" description="Helical" evidence="5">
    <location>
        <begin position="111"/>
        <end position="133"/>
    </location>
</feature>
<comment type="subcellular location">
    <subcellularLocation>
        <location evidence="1">Endomembrane system</location>
        <topology evidence="1">Multi-pass membrane protein</topology>
    </subcellularLocation>
</comment>
<dbReference type="Proteomes" id="UP001594351">
    <property type="component" value="Unassembled WGS sequence"/>
</dbReference>
<evidence type="ECO:0000256" key="5">
    <source>
        <dbReference type="SAM" id="Phobius"/>
    </source>
</evidence>
<keyword evidence="3 5" id="KW-1133">Transmembrane helix</keyword>
<keyword evidence="7" id="KW-1185">Reference proteome</keyword>
<reference evidence="6 7" key="1">
    <citation type="submission" date="2024-09" db="EMBL/GenBank/DDBJ databases">
        <title>Laminarin stimulates single cell rates of sulfate reduction while oxygen inhibits transcriptomic activity in coastal marine sediment.</title>
        <authorList>
            <person name="Lindsay M."/>
            <person name="Orcutt B."/>
            <person name="Emerson D."/>
            <person name="Stepanauskas R."/>
            <person name="D'Angelo T."/>
        </authorList>
    </citation>
    <scope>NUCLEOTIDE SEQUENCE [LARGE SCALE GENOMIC DNA]</scope>
    <source>
        <strain evidence="6">SAG AM-311-K15</strain>
    </source>
</reference>
<feature type="transmembrane region" description="Helical" evidence="5">
    <location>
        <begin position="170"/>
        <end position="196"/>
    </location>
</feature>
<dbReference type="EC" id="2.1.1.334" evidence="6"/>
<feature type="transmembrane region" description="Helical" evidence="5">
    <location>
        <begin position="81"/>
        <end position="99"/>
    </location>
</feature>
<gene>
    <name evidence="6" type="ORF">ACFL27_09680</name>
</gene>
<keyword evidence="4 5" id="KW-0472">Membrane</keyword>
<dbReference type="PANTHER" id="PTHR43847:SF1">
    <property type="entry name" value="BLL3993 PROTEIN"/>
    <property type="match status" value="1"/>
</dbReference>
<evidence type="ECO:0000313" key="7">
    <source>
        <dbReference type="Proteomes" id="UP001594351"/>
    </source>
</evidence>
<dbReference type="GO" id="GO:0032259">
    <property type="term" value="P:methylation"/>
    <property type="evidence" value="ECO:0007669"/>
    <property type="project" value="UniProtKB-KW"/>
</dbReference>
<dbReference type="InterPro" id="IPR007318">
    <property type="entry name" value="Phopholipid_MeTrfase"/>
</dbReference>
<name>A0ABV6YW57_UNCC1</name>
<keyword evidence="2 5" id="KW-0812">Transmembrane</keyword>